<protein>
    <submittedName>
        <fullName evidence="2">Uncharacterized protein</fullName>
    </submittedName>
</protein>
<evidence type="ECO:0000313" key="1">
    <source>
        <dbReference type="Proteomes" id="UP000887578"/>
    </source>
</evidence>
<evidence type="ECO:0000313" key="2">
    <source>
        <dbReference type="WBParaSite" id="PDA_v2.g26490.t1"/>
    </source>
</evidence>
<accession>A0A914Q698</accession>
<sequence>MGKAAIWSAYCVKRPADGSRISHCTLKTDDGKACVYSYIQKKGDVCTSTLIKQGTGTLPRIPFVQFEVYH</sequence>
<keyword evidence="1" id="KW-1185">Reference proteome</keyword>
<organism evidence="1 2">
    <name type="scientific">Panagrolaimus davidi</name>
    <dbReference type="NCBI Taxonomy" id="227884"/>
    <lineage>
        <taxon>Eukaryota</taxon>
        <taxon>Metazoa</taxon>
        <taxon>Ecdysozoa</taxon>
        <taxon>Nematoda</taxon>
        <taxon>Chromadorea</taxon>
        <taxon>Rhabditida</taxon>
        <taxon>Tylenchina</taxon>
        <taxon>Panagrolaimomorpha</taxon>
        <taxon>Panagrolaimoidea</taxon>
        <taxon>Panagrolaimidae</taxon>
        <taxon>Panagrolaimus</taxon>
    </lineage>
</organism>
<dbReference type="WBParaSite" id="PDA_v2.g26490.t1">
    <property type="protein sequence ID" value="PDA_v2.g26490.t1"/>
    <property type="gene ID" value="PDA_v2.g26490"/>
</dbReference>
<reference evidence="2" key="1">
    <citation type="submission" date="2022-11" db="UniProtKB">
        <authorList>
            <consortium name="WormBaseParasite"/>
        </authorList>
    </citation>
    <scope>IDENTIFICATION</scope>
</reference>
<dbReference type="AlphaFoldDB" id="A0A914Q698"/>
<name>A0A914Q698_9BILA</name>
<proteinExistence type="predicted"/>
<dbReference type="Proteomes" id="UP000887578">
    <property type="component" value="Unplaced"/>
</dbReference>